<dbReference type="PATRIC" id="fig|1114964.3.peg.1735"/>
<comment type="caution">
    <text evidence="3">The sequence shown here is derived from an EMBL/GenBank/DDBJ whole genome shotgun (WGS) entry which is preliminary data.</text>
</comment>
<keyword evidence="1" id="KW-0732">Signal</keyword>
<dbReference type="InterPro" id="IPR007893">
    <property type="entry name" value="Spore_coat_U/FanG"/>
</dbReference>
<dbReference type="Pfam" id="PF05229">
    <property type="entry name" value="SCPU"/>
    <property type="match status" value="1"/>
</dbReference>
<reference evidence="3 4" key="1">
    <citation type="journal article" date="2013" name="Genome Announc.">
        <title>Draft Genome Sequence of a Hexachlorocyclohexane-Degrading Bacterium, Sphingobium baderi Strain LL03T.</title>
        <authorList>
            <person name="Kaur J."/>
            <person name="Verma H."/>
            <person name="Tripathi C."/>
            <person name="Khurana J.P."/>
            <person name="Lal R."/>
        </authorList>
    </citation>
    <scope>NUCLEOTIDE SEQUENCE [LARGE SCALE GENOMIC DNA]</scope>
    <source>
        <strain evidence="3 4">LL03</strain>
    </source>
</reference>
<proteinExistence type="predicted"/>
<feature type="domain" description="Spore coat protein U/FanG" evidence="2">
    <location>
        <begin position="24"/>
        <end position="155"/>
    </location>
</feature>
<evidence type="ECO:0000313" key="3">
    <source>
        <dbReference type="EMBL" id="EQB02121.1"/>
    </source>
</evidence>
<dbReference type="Proteomes" id="UP000015524">
    <property type="component" value="Unassembled WGS sequence"/>
</dbReference>
<protein>
    <recommendedName>
        <fullName evidence="2">Spore coat protein U/FanG domain-containing protein</fullName>
    </recommendedName>
</protein>
<dbReference type="eggNOG" id="COG5430">
    <property type="taxonomic scope" value="Bacteria"/>
</dbReference>
<organism evidence="3 4">
    <name type="scientific">Sphingobium baderi LL03</name>
    <dbReference type="NCBI Taxonomy" id="1114964"/>
    <lineage>
        <taxon>Bacteria</taxon>
        <taxon>Pseudomonadati</taxon>
        <taxon>Pseudomonadota</taxon>
        <taxon>Alphaproteobacteria</taxon>
        <taxon>Sphingomonadales</taxon>
        <taxon>Sphingomonadaceae</taxon>
        <taxon>Sphingobium</taxon>
    </lineage>
</organism>
<evidence type="ECO:0000313" key="4">
    <source>
        <dbReference type="Proteomes" id="UP000015524"/>
    </source>
</evidence>
<keyword evidence="4" id="KW-1185">Reference proteome</keyword>
<feature type="signal peptide" evidence="1">
    <location>
        <begin position="1"/>
        <end position="20"/>
    </location>
</feature>
<evidence type="ECO:0000256" key="1">
    <source>
        <dbReference type="SAM" id="SignalP"/>
    </source>
</evidence>
<accession>T0GED1</accession>
<dbReference type="RefSeq" id="WP_021244697.1">
    <property type="nucleotide sequence ID" value="NZ_ATIB01000050.1"/>
</dbReference>
<sequence>MRALKSVVLGLACLPLEAPAQAGASEGMTASCHVVVSSLVFPPYDGAAHGRSSAIGTIQIDCPPDVEPSNPRISLSPGGSGRFAERQMTSGKESLRYNLYLGPSHLRVIGDGSGGSEAMTAASAHSPSRAVFTIYGRILAGQAVSPGQYSDDLTIQMEF</sequence>
<evidence type="ECO:0000259" key="2">
    <source>
        <dbReference type="Pfam" id="PF05229"/>
    </source>
</evidence>
<gene>
    <name evidence="3" type="ORF">L485_08905</name>
</gene>
<dbReference type="SMART" id="SM00972">
    <property type="entry name" value="SCPU"/>
    <property type="match status" value="1"/>
</dbReference>
<feature type="chain" id="PRO_5004563101" description="Spore coat protein U/FanG domain-containing protein" evidence="1">
    <location>
        <begin position="21"/>
        <end position="159"/>
    </location>
</feature>
<name>T0GED1_9SPHN</name>
<dbReference type="OrthoDB" id="582666at2"/>
<dbReference type="EMBL" id="ATIB01000050">
    <property type="protein sequence ID" value="EQB02121.1"/>
    <property type="molecule type" value="Genomic_DNA"/>
</dbReference>
<dbReference type="AlphaFoldDB" id="T0GED1"/>